<evidence type="ECO:0000256" key="3">
    <source>
        <dbReference type="ARBA" id="ARBA00023125"/>
    </source>
</evidence>
<reference evidence="5 6" key="1">
    <citation type="submission" date="2016-12" db="EMBL/GenBank/DDBJ databases">
        <title>Genome Mining:The Detection of Biosynthetic Gene Clusters to Aid in the Expression of Curamycin A produced by Streptomyces sp. strain CZA14.</title>
        <authorList>
            <person name="Durrell K.A."/>
            <person name="Kirby B.M."/>
            <person name="Khan W."/>
            <person name="Mthethwa T."/>
            <person name="Le Roes-Hill M."/>
        </authorList>
    </citation>
    <scope>NUCLEOTIDE SEQUENCE [LARGE SCALE GENOMIC DNA]</scope>
    <source>
        <strain evidence="5 6">CZA14</strain>
    </source>
</reference>
<dbReference type="InterPro" id="IPR000055">
    <property type="entry name" value="Restrct_endonuc_typeI_TRD"/>
</dbReference>
<dbReference type="Gene3D" id="3.90.220.20">
    <property type="entry name" value="DNA methylase specificity domains"/>
    <property type="match status" value="2"/>
</dbReference>
<evidence type="ECO:0000313" key="5">
    <source>
        <dbReference type="EMBL" id="OSZ62124.1"/>
    </source>
</evidence>
<organism evidence="5 6">
    <name type="scientific">Streptomyces pharetrae CZA14</name>
    <dbReference type="NCBI Taxonomy" id="1144883"/>
    <lineage>
        <taxon>Bacteria</taxon>
        <taxon>Bacillati</taxon>
        <taxon>Actinomycetota</taxon>
        <taxon>Actinomycetes</taxon>
        <taxon>Kitasatosporales</taxon>
        <taxon>Streptomycetaceae</taxon>
        <taxon>Streptomyces</taxon>
    </lineage>
</organism>
<proteinExistence type="inferred from homology"/>
<dbReference type="InterPro" id="IPR052021">
    <property type="entry name" value="Type-I_RS_S_subunit"/>
</dbReference>
<accession>A0ABX3YQ89</accession>
<keyword evidence="2" id="KW-0680">Restriction system</keyword>
<dbReference type="PANTHER" id="PTHR30408">
    <property type="entry name" value="TYPE-1 RESTRICTION ENZYME ECOKI SPECIFICITY PROTEIN"/>
    <property type="match status" value="1"/>
</dbReference>
<comment type="caution">
    <text evidence="5">The sequence shown here is derived from an EMBL/GenBank/DDBJ whole genome shotgun (WGS) entry which is preliminary data.</text>
</comment>
<feature type="domain" description="Type I restriction modification DNA specificity" evidence="4">
    <location>
        <begin position="71"/>
        <end position="169"/>
    </location>
</feature>
<gene>
    <name evidence="5" type="ORF">OQI_01570</name>
</gene>
<evidence type="ECO:0000259" key="4">
    <source>
        <dbReference type="Pfam" id="PF01420"/>
    </source>
</evidence>
<name>A0ABX3YQ89_9ACTN</name>
<dbReference type="EMBL" id="MRYD01000004">
    <property type="protein sequence ID" value="OSZ62124.1"/>
    <property type="molecule type" value="Genomic_DNA"/>
</dbReference>
<keyword evidence="6" id="KW-1185">Reference proteome</keyword>
<evidence type="ECO:0000313" key="6">
    <source>
        <dbReference type="Proteomes" id="UP000194266"/>
    </source>
</evidence>
<dbReference type="SUPFAM" id="SSF116734">
    <property type="entry name" value="DNA methylase specificity domain"/>
    <property type="match status" value="2"/>
</dbReference>
<dbReference type="PANTHER" id="PTHR30408:SF12">
    <property type="entry name" value="TYPE I RESTRICTION ENZYME MJAVIII SPECIFICITY SUBUNIT"/>
    <property type="match status" value="1"/>
</dbReference>
<protein>
    <recommendedName>
        <fullName evidence="4">Type I restriction modification DNA specificity domain-containing protein</fullName>
    </recommendedName>
</protein>
<dbReference type="InterPro" id="IPR044946">
    <property type="entry name" value="Restrct_endonuc_typeI_TRD_sf"/>
</dbReference>
<dbReference type="Proteomes" id="UP000194266">
    <property type="component" value="Unassembled WGS sequence"/>
</dbReference>
<keyword evidence="3" id="KW-0238">DNA-binding</keyword>
<comment type="similarity">
    <text evidence="1">Belongs to the type-I restriction system S methylase family.</text>
</comment>
<dbReference type="Pfam" id="PF01420">
    <property type="entry name" value="Methylase_S"/>
    <property type="match status" value="1"/>
</dbReference>
<sequence>MNLNLDKSAWKRVALGDVAKHVTDRVDAETSGLERFLAGEHIPSNDLAITQWGIIGRDPIGPMFYKRFKPGHVLYVSRRSYLRKTAVPEFEGITGEKTFVLESRDESVLLQRFLPFVLSAEVFHSYAVANSRGSVNPYINWTELANYEFDLPPLDEQQCLADLLWAVERDRQASVAGVAAARVVLTQLRSDAFGTEGPCSTADELFDITIGRQRSPKHEVGEHLVPYLRSANVTFDGIDLSDVKQMNFTPDEQAKFRLESGDVLVSEGSASATAVGMPAVWRGELAGTVCFQNTLLRYRAIDGISLPGFVEHWCSWAFETGAFLRASSGTNIHHIGVKGASGMEVRRLTLEEQSRFLARAATATSAISAKSAAERASARLRDQLLDEIFGGAQ</sequence>
<dbReference type="RefSeq" id="WP_086167531.1">
    <property type="nucleotide sequence ID" value="NZ_MRYD01000004.1"/>
</dbReference>
<evidence type="ECO:0000256" key="1">
    <source>
        <dbReference type="ARBA" id="ARBA00010923"/>
    </source>
</evidence>
<evidence type="ECO:0000256" key="2">
    <source>
        <dbReference type="ARBA" id="ARBA00022747"/>
    </source>
</evidence>